<dbReference type="Proteomes" id="UP000214355">
    <property type="component" value="Chromosome I"/>
</dbReference>
<keyword evidence="1" id="KW-1133">Transmembrane helix</keyword>
<dbReference type="Gene3D" id="2.60.40.1140">
    <property type="entry name" value="Collagen-binding surface protein Cna, B-type domain"/>
    <property type="match status" value="1"/>
</dbReference>
<dbReference type="InterPro" id="IPR008454">
    <property type="entry name" value="Collagen-bd_Cna-like_B-typ_dom"/>
</dbReference>
<dbReference type="GeneID" id="65344768"/>
<dbReference type="STRING" id="131112.SAMN04489737_1030"/>
<evidence type="ECO:0000256" key="1">
    <source>
        <dbReference type="SAM" id="Phobius"/>
    </source>
</evidence>
<dbReference type="OrthoDB" id="3248610at2"/>
<feature type="transmembrane region" description="Helical" evidence="1">
    <location>
        <begin position="353"/>
        <end position="375"/>
    </location>
</feature>
<proteinExistence type="predicted"/>
<evidence type="ECO:0000259" key="2">
    <source>
        <dbReference type="Pfam" id="PF05738"/>
    </source>
</evidence>
<dbReference type="GO" id="GO:0005975">
    <property type="term" value="P:carbohydrate metabolic process"/>
    <property type="evidence" value="ECO:0007669"/>
    <property type="project" value="UniProtKB-ARBA"/>
</dbReference>
<name>A0A1H2LHL8_9ACTO</name>
<dbReference type="AlphaFoldDB" id="A0A1H2LHL8"/>
<keyword evidence="5" id="KW-1185">Reference proteome</keyword>
<dbReference type="Pfam" id="PF05738">
    <property type="entry name" value="Cna_B"/>
    <property type="match status" value="1"/>
</dbReference>
<evidence type="ECO:0008006" key="6">
    <source>
        <dbReference type="Google" id="ProtNLM"/>
    </source>
</evidence>
<dbReference type="InterPro" id="IPR013783">
    <property type="entry name" value="Ig-like_fold"/>
</dbReference>
<keyword evidence="1" id="KW-0472">Membrane</keyword>
<dbReference type="CDD" id="cd00222">
    <property type="entry name" value="CollagenBindB"/>
    <property type="match status" value="1"/>
</dbReference>
<dbReference type="Pfam" id="PF17802">
    <property type="entry name" value="SpaA"/>
    <property type="match status" value="1"/>
</dbReference>
<evidence type="ECO:0000313" key="5">
    <source>
        <dbReference type="Proteomes" id="UP000214355"/>
    </source>
</evidence>
<dbReference type="EMBL" id="LT629804">
    <property type="protein sequence ID" value="SDU79886.1"/>
    <property type="molecule type" value="Genomic_DNA"/>
</dbReference>
<protein>
    <recommendedName>
        <fullName evidence="6">Cna protein B-type domain-containing protein</fullName>
    </recommendedName>
</protein>
<feature type="domain" description="SpaA-like prealbumin fold" evidence="3">
    <location>
        <begin position="90"/>
        <end position="210"/>
    </location>
</feature>
<organism evidence="4 5">
    <name type="scientific">Arcanobacterium phocae</name>
    <dbReference type="NCBI Taxonomy" id="131112"/>
    <lineage>
        <taxon>Bacteria</taxon>
        <taxon>Bacillati</taxon>
        <taxon>Actinomycetota</taxon>
        <taxon>Actinomycetes</taxon>
        <taxon>Actinomycetales</taxon>
        <taxon>Actinomycetaceae</taxon>
        <taxon>Arcanobacterium</taxon>
    </lineage>
</organism>
<evidence type="ECO:0000313" key="4">
    <source>
        <dbReference type="EMBL" id="SDU79886.1"/>
    </source>
</evidence>
<sequence length="381" mass="41098">MNYDSAAGQFLDYGDKNLPYKPTFESVKKEIPGYTYVDNDLPVEEKGVFDSMGSGGIPLFKPAPNIKLSYHKQVGYETQHLYFTYKKNPGTFRVEKTNPDGVPIAGAKFALYKVVDNTPSACGVVTEVPTDVEDIKVCDATDPQACAELTAQQVVLDDFETSDGTFVTGVDGTYMPAGEPSLEPGRYVVKELSMPEPYLISRQYTVFEIPIQAGKNDAGELVSMTVPGVAKAVNHPDYVNVLVTKVWDDGDDVDGLRPLKISVELLADGMPTGKHVELNADNNWSAQFTDLPRTKDGRAIVYSVAEEVVEGYQVTVSGDAQTGFVLTNSHKPVVPPTPPVVPGPGGDLARTGISLPAGMVFMALASGVVGAFLTYRRTISK</sequence>
<dbReference type="InterPro" id="IPR041033">
    <property type="entry name" value="SpaA_PFL_dom_1"/>
</dbReference>
<accession>A0A1H2LHL8</accession>
<keyword evidence="1" id="KW-0812">Transmembrane</keyword>
<evidence type="ECO:0000259" key="3">
    <source>
        <dbReference type="Pfam" id="PF17802"/>
    </source>
</evidence>
<dbReference type="SUPFAM" id="SSF49478">
    <property type="entry name" value="Cna protein B-type domain"/>
    <property type="match status" value="1"/>
</dbReference>
<dbReference type="Gene3D" id="2.60.40.10">
    <property type="entry name" value="Immunoglobulins"/>
    <property type="match status" value="1"/>
</dbReference>
<gene>
    <name evidence="4" type="ORF">SAMN04489737_1030</name>
</gene>
<feature type="domain" description="CNA-B" evidence="2">
    <location>
        <begin position="242"/>
        <end position="329"/>
    </location>
</feature>
<dbReference type="RefSeq" id="WP_157672916.1">
    <property type="nucleotide sequence ID" value="NZ_LT629804.1"/>
</dbReference>
<reference evidence="5" key="1">
    <citation type="submission" date="2016-10" db="EMBL/GenBank/DDBJ databases">
        <authorList>
            <person name="Varghese N."/>
            <person name="Submissions S."/>
        </authorList>
    </citation>
    <scope>NUCLEOTIDE SEQUENCE [LARGE SCALE GENOMIC DNA]</scope>
    <source>
        <strain evidence="5">DSM 10002</strain>
    </source>
</reference>